<keyword evidence="7" id="KW-1185">Reference proteome</keyword>
<evidence type="ECO:0000256" key="4">
    <source>
        <dbReference type="PROSITE-ProRule" id="PRU00335"/>
    </source>
</evidence>
<dbReference type="PROSITE" id="PS50977">
    <property type="entry name" value="HTH_TETR_2"/>
    <property type="match status" value="1"/>
</dbReference>
<proteinExistence type="predicted"/>
<dbReference type="SUPFAM" id="SSF46689">
    <property type="entry name" value="Homeodomain-like"/>
    <property type="match status" value="1"/>
</dbReference>
<evidence type="ECO:0000313" key="6">
    <source>
        <dbReference type="EMBL" id="GAA1967797.1"/>
    </source>
</evidence>
<evidence type="ECO:0000313" key="7">
    <source>
        <dbReference type="Proteomes" id="UP001499954"/>
    </source>
</evidence>
<accession>A0ABN2RED7</accession>
<dbReference type="Proteomes" id="UP001499954">
    <property type="component" value="Unassembled WGS sequence"/>
</dbReference>
<keyword evidence="2 4" id="KW-0238">DNA-binding</keyword>
<evidence type="ECO:0000256" key="3">
    <source>
        <dbReference type="ARBA" id="ARBA00023163"/>
    </source>
</evidence>
<feature type="domain" description="HTH tetR-type" evidence="5">
    <location>
        <begin position="4"/>
        <end position="65"/>
    </location>
</feature>
<evidence type="ECO:0000256" key="1">
    <source>
        <dbReference type="ARBA" id="ARBA00023015"/>
    </source>
</evidence>
<organism evidence="6 7">
    <name type="scientific">Agromyces allii</name>
    <dbReference type="NCBI Taxonomy" id="393607"/>
    <lineage>
        <taxon>Bacteria</taxon>
        <taxon>Bacillati</taxon>
        <taxon>Actinomycetota</taxon>
        <taxon>Actinomycetes</taxon>
        <taxon>Micrococcales</taxon>
        <taxon>Microbacteriaceae</taxon>
        <taxon>Agromyces</taxon>
    </lineage>
</organism>
<comment type="caution">
    <text evidence="6">The sequence shown here is derived from an EMBL/GenBank/DDBJ whole genome shotgun (WGS) entry which is preliminary data.</text>
</comment>
<keyword evidence="1" id="KW-0805">Transcription regulation</keyword>
<keyword evidence="3" id="KW-0804">Transcription</keyword>
<dbReference type="PANTHER" id="PTHR30055:SF234">
    <property type="entry name" value="HTH-TYPE TRANSCRIPTIONAL REGULATOR BETI"/>
    <property type="match status" value="1"/>
</dbReference>
<reference evidence="6 7" key="1">
    <citation type="journal article" date="2019" name="Int. J. Syst. Evol. Microbiol.">
        <title>The Global Catalogue of Microorganisms (GCM) 10K type strain sequencing project: providing services to taxonomists for standard genome sequencing and annotation.</title>
        <authorList>
            <consortium name="The Broad Institute Genomics Platform"/>
            <consortium name="The Broad Institute Genome Sequencing Center for Infectious Disease"/>
            <person name="Wu L."/>
            <person name="Ma J."/>
        </authorList>
    </citation>
    <scope>NUCLEOTIDE SEQUENCE [LARGE SCALE GENOMIC DNA]</scope>
    <source>
        <strain evidence="6 7">JCM 13584</strain>
    </source>
</reference>
<dbReference type="InterPro" id="IPR009057">
    <property type="entry name" value="Homeodomain-like_sf"/>
</dbReference>
<evidence type="ECO:0000256" key="2">
    <source>
        <dbReference type="ARBA" id="ARBA00023125"/>
    </source>
</evidence>
<dbReference type="PANTHER" id="PTHR30055">
    <property type="entry name" value="HTH-TYPE TRANSCRIPTIONAL REGULATOR RUTR"/>
    <property type="match status" value="1"/>
</dbReference>
<dbReference type="Gene3D" id="1.10.357.10">
    <property type="entry name" value="Tetracycline Repressor, domain 2"/>
    <property type="match status" value="1"/>
</dbReference>
<sequence>MRGEATRQLILSAAERLFAEHGISAVPLRDIGAEAGQRNHAAVQYHFGDREALVTAIMESRGSESELERADLVAGLMLGGVAPTVADVVSAFVRPLAIHIRPDNHYLAFLSLFITEEGGYEGLTNQGVHTGASVITLRALLARLVPDVPAAVLDERWWVTLTSAVHTLARYQAAQLKRAQPVKIDVLIDDLVVYLAAGLVAPTVPGDPRVVAAD</sequence>
<dbReference type="SUPFAM" id="SSF48498">
    <property type="entry name" value="Tetracyclin repressor-like, C-terminal domain"/>
    <property type="match status" value="1"/>
</dbReference>
<protein>
    <recommendedName>
        <fullName evidence="5">HTH tetR-type domain-containing protein</fullName>
    </recommendedName>
</protein>
<dbReference type="InterPro" id="IPR036271">
    <property type="entry name" value="Tet_transcr_reg_TetR-rel_C_sf"/>
</dbReference>
<gene>
    <name evidence="6" type="ORF">GCM10009717_38430</name>
</gene>
<dbReference type="InterPro" id="IPR050109">
    <property type="entry name" value="HTH-type_TetR-like_transc_reg"/>
</dbReference>
<evidence type="ECO:0000259" key="5">
    <source>
        <dbReference type="PROSITE" id="PS50977"/>
    </source>
</evidence>
<dbReference type="Pfam" id="PF00440">
    <property type="entry name" value="TetR_N"/>
    <property type="match status" value="1"/>
</dbReference>
<feature type="DNA-binding region" description="H-T-H motif" evidence="4">
    <location>
        <begin position="28"/>
        <end position="47"/>
    </location>
</feature>
<dbReference type="InterPro" id="IPR001647">
    <property type="entry name" value="HTH_TetR"/>
</dbReference>
<name>A0ABN2RED7_9MICO</name>
<dbReference type="EMBL" id="BAAAMK010000013">
    <property type="protein sequence ID" value="GAA1967797.1"/>
    <property type="molecule type" value="Genomic_DNA"/>
</dbReference>